<dbReference type="EMBL" id="JALBUF010000002">
    <property type="protein sequence ID" value="MCI0182755.1"/>
    <property type="molecule type" value="Genomic_DNA"/>
</dbReference>
<protein>
    <submittedName>
        <fullName evidence="2">Uncharacterized protein</fullName>
    </submittedName>
</protein>
<reference evidence="2" key="1">
    <citation type="submission" date="2022-03" db="EMBL/GenBank/DDBJ databases">
        <title>Draft Genome Sequence of Firmicute Strain S0AB, a Heterotrophic Iron/Sulfur-Oxidizing Extreme Acidophile.</title>
        <authorList>
            <person name="Vergara E."/>
            <person name="Pakostova E."/>
            <person name="Johnson D.B."/>
            <person name="Holmes D.S."/>
        </authorList>
    </citation>
    <scope>NUCLEOTIDE SEQUENCE</scope>
    <source>
        <strain evidence="2">S0AB</strain>
    </source>
</reference>
<evidence type="ECO:0000313" key="3">
    <source>
        <dbReference type="Proteomes" id="UP001139263"/>
    </source>
</evidence>
<name>A0A9X2ACW1_9BACL</name>
<evidence type="ECO:0000313" key="2">
    <source>
        <dbReference type="EMBL" id="MCI0182755.1"/>
    </source>
</evidence>
<comment type="caution">
    <text evidence="2">The sequence shown here is derived from an EMBL/GenBank/DDBJ whole genome shotgun (WGS) entry which is preliminary data.</text>
</comment>
<keyword evidence="1" id="KW-0812">Transmembrane</keyword>
<keyword evidence="3" id="KW-1185">Reference proteome</keyword>
<keyword evidence="1" id="KW-1133">Transmembrane helix</keyword>
<keyword evidence="1" id="KW-0472">Membrane</keyword>
<dbReference type="Proteomes" id="UP001139263">
    <property type="component" value="Unassembled WGS sequence"/>
</dbReference>
<gene>
    <name evidence="2" type="ORF">MM817_01024</name>
</gene>
<accession>A0A9X2ACW1</accession>
<proteinExistence type="predicted"/>
<sequence length="163" mass="18267">MRLQSSKIHIQRRRSRRPQAYVMLLVGAMVVFLLWAVLSADPFQTTNPFLRQTTIGQSVLGDWRYGGDSAAGIKFYDAYQAVVLPPGTPTFAADGQFVKIDGTTPSTITFEPAYESETIGPAVFLWLALFIAAGIVAFRQGRSRIGKQQKKFRRPSTKIHFRK</sequence>
<dbReference type="RefSeq" id="WP_241712364.1">
    <property type="nucleotide sequence ID" value="NZ_JALBUF010000002.1"/>
</dbReference>
<feature type="transmembrane region" description="Helical" evidence="1">
    <location>
        <begin position="119"/>
        <end position="138"/>
    </location>
</feature>
<feature type="transmembrane region" description="Helical" evidence="1">
    <location>
        <begin position="20"/>
        <end position="38"/>
    </location>
</feature>
<dbReference type="AlphaFoldDB" id="A0A9X2ACW1"/>
<evidence type="ECO:0000256" key="1">
    <source>
        <dbReference type="SAM" id="Phobius"/>
    </source>
</evidence>
<organism evidence="2 3">
    <name type="scientific">Sulfoacidibacillus ferrooxidans</name>
    <dbReference type="NCBI Taxonomy" id="2005001"/>
    <lineage>
        <taxon>Bacteria</taxon>
        <taxon>Bacillati</taxon>
        <taxon>Bacillota</taxon>
        <taxon>Bacilli</taxon>
        <taxon>Bacillales</taxon>
        <taxon>Alicyclobacillaceae</taxon>
        <taxon>Sulfoacidibacillus</taxon>
    </lineage>
</organism>